<dbReference type="EMBL" id="CADCTN010000011">
    <property type="protein sequence ID" value="CAA9213868.1"/>
    <property type="molecule type" value="Genomic_DNA"/>
</dbReference>
<evidence type="ECO:0000313" key="2">
    <source>
        <dbReference type="EMBL" id="CAA9213868.1"/>
    </source>
</evidence>
<reference evidence="2" key="1">
    <citation type="submission" date="2020-02" db="EMBL/GenBank/DDBJ databases">
        <authorList>
            <person name="Meier V. D."/>
        </authorList>
    </citation>
    <scope>NUCLEOTIDE SEQUENCE</scope>
    <source>
        <strain evidence="2">AVDCRST_MAG52</strain>
    </source>
</reference>
<dbReference type="Pfam" id="PF01636">
    <property type="entry name" value="APH"/>
    <property type="match status" value="1"/>
</dbReference>
<name>A0A6J4H6B4_9ACTN</name>
<dbReference type="InterPro" id="IPR011009">
    <property type="entry name" value="Kinase-like_dom_sf"/>
</dbReference>
<dbReference type="InterPro" id="IPR002575">
    <property type="entry name" value="Aminoglycoside_PTrfase"/>
</dbReference>
<organism evidence="2">
    <name type="scientific">uncultured Blastococcus sp</name>
    <dbReference type="NCBI Taxonomy" id="217144"/>
    <lineage>
        <taxon>Bacteria</taxon>
        <taxon>Bacillati</taxon>
        <taxon>Actinomycetota</taxon>
        <taxon>Actinomycetes</taxon>
        <taxon>Geodermatophilales</taxon>
        <taxon>Geodermatophilaceae</taxon>
        <taxon>Blastococcus</taxon>
        <taxon>environmental samples</taxon>
    </lineage>
</organism>
<evidence type="ECO:0000259" key="1">
    <source>
        <dbReference type="Pfam" id="PF01636"/>
    </source>
</evidence>
<feature type="domain" description="Aminoglycoside phosphotransferase" evidence="1">
    <location>
        <begin position="181"/>
        <end position="282"/>
    </location>
</feature>
<proteinExistence type="predicted"/>
<sequence>MIDGLPVGTDDTSGVATWRDPRWRAGALEWAVGELARAGLELDGEPEQPHVRVWSTAFRLPLRGGTVAWLKCVGPGSAQEPVLAGALGGWVPDRVLVPLAVEPARRLLLLPDGGATLRASGAGVAVWADVLRAYAGLQLDLVPHAAAMLGLGVPDTRPAHLPGQVDDLVADDEAQLTGRPGGLEPAVRRRLVADRDAVVRACRELADGGLPATVQHDDLHDANVFVSGGRYRFFDWGDASLSHPFLSLLVALRMAGRALELPDGDPALHRLRDAYLEPWSAYGSPAELRAQCDLALRVAPLARALTWRRLLRGVHPAERAEWAGSVADWTAEYLRPGPLAGGAS</sequence>
<gene>
    <name evidence="2" type="ORF">AVDCRST_MAG52-245</name>
</gene>
<accession>A0A6J4H6B4</accession>
<dbReference type="AlphaFoldDB" id="A0A6J4H6B4"/>
<dbReference type="SUPFAM" id="SSF56112">
    <property type="entry name" value="Protein kinase-like (PK-like)"/>
    <property type="match status" value="1"/>
</dbReference>
<protein>
    <recommendedName>
        <fullName evidence="1">Aminoglycoside phosphotransferase domain-containing protein</fullName>
    </recommendedName>
</protein>